<keyword evidence="1" id="KW-0812">Transmembrane</keyword>
<keyword evidence="1" id="KW-1133">Transmembrane helix</keyword>
<dbReference type="EMBL" id="BAAATR010000008">
    <property type="protein sequence ID" value="GAA2241393.1"/>
    <property type="molecule type" value="Genomic_DNA"/>
</dbReference>
<sequence>MDTPVDIYVRPRAESAVRGPGPGHPEETGRRGTARLYLAIAKGAFRRYSTYRAATVAGAVTNTVFGFILAYTFLALWQARPGLGGYDTAQAVSYIWISQSLLVTVAVWGGGFQDEVQERFRSGDIAVDLYRPVDFQGWWLATDLGRAAFHLFARGVLPTLAGSLAFDLALPADPLVWAVFLLAVLLAVVVSFGLRFLVSITGFWLHDSEGIRAVMLVVAMFFSGMLLPIGLFPGRLGELAHGLPWAALIQIPTDILLERRTGTAQLTGLGFQLLWAVLLLAAGRGAQLLATRKVVVQGG</sequence>
<dbReference type="PANTHER" id="PTHR36832">
    <property type="entry name" value="SLR1174 PROTEIN-RELATED"/>
    <property type="match status" value="1"/>
</dbReference>
<proteinExistence type="predicted"/>
<keyword evidence="1" id="KW-0472">Membrane</keyword>
<dbReference type="Proteomes" id="UP001500305">
    <property type="component" value="Unassembled WGS sequence"/>
</dbReference>
<feature type="transmembrane region" description="Helical" evidence="1">
    <location>
        <begin position="151"/>
        <end position="170"/>
    </location>
</feature>
<accession>A0ABN3DU11</accession>
<reference evidence="2 3" key="1">
    <citation type="journal article" date="2019" name="Int. J. Syst. Evol. Microbiol.">
        <title>The Global Catalogue of Microorganisms (GCM) 10K type strain sequencing project: providing services to taxonomists for standard genome sequencing and annotation.</title>
        <authorList>
            <consortium name="The Broad Institute Genomics Platform"/>
            <consortium name="The Broad Institute Genome Sequencing Center for Infectious Disease"/>
            <person name="Wu L."/>
            <person name="Ma J."/>
        </authorList>
    </citation>
    <scope>NUCLEOTIDE SEQUENCE [LARGE SCALE GENOMIC DNA]</scope>
    <source>
        <strain evidence="2 3">JCM 7356</strain>
    </source>
</reference>
<name>A0ABN3DU11_9ACTN</name>
<comment type="caution">
    <text evidence="2">The sequence shown here is derived from an EMBL/GenBank/DDBJ whole genome shotgun (WGS) entry which is preliminary data.</text>
</comment>
<organism evidence="2 3">
    <name type="scientific">Kitasatospora cystarginea</name>
    <dbReference type="NCBI Taxonomy" id="58350"/>
    <lineage>
        <taxon>Bacteria</taxon>
        <taxon>Bacillati</taxon>
        <taxon>Actinomycetota</taxon>
        <taxon>Actinomycetes</taxon>
        <taxon>Kitasatosporales</taxon>
        <taxon>Streptomycetaceae</taxon>
        <taxon>Kitasatospora</taxon>
    </lineage>
</organism>
<keyword evidence="3" id="KW-1185">Reference proteome</keyword>
<feature type="transmembrane region" description="Helical" evidence="1">
    <location>
        <begin position="56"/>
        <end position="79"/>
    </location>
</feature>
<feature type="transmembrane region" description="Helical" evidence="1">
    <location>
        <begin position="264"/>
        <end position="283"/>
    </location>
</feature>
<evidence type="ECO:0000256" key="1">
    <source>
        <dbReference type="SAM" id="Phobius"/>
    </source>
</evidence>
<dbReference type="PANTHER" id="PTHR36832:SF2">
    <property type="entry name" value="INTEGRAL MEMBRANE PROTEIN"/>
    <property type="match status" value="1"/>
</dbReference>
<feature type="transmembrane region" description="Helical" evidence="1">
    <location>
        <begin position="91"/>
        <end position="112"/>
    </location>
</feature>
<dbReference type="Pfam" id="PF06182">
    <property type="entry name" value="ABC2_membrane_6"/>
    <property type="match status" value="1"/>
</dbReference>
<protein>
    <submittedName>
        <fullName evidence="2">ABC-2 family transporter protein</fullName>
    </submittedName>
</protein>
<dbReference type="InterPro" id="IPR010390">
    <property type="entry name" value="ABC-2_transporter-like"/>
</dbReference>
<evidence type="ECO:0000313" key="2">
    <source>
        <dbReference type="EMBL" id="GAA2241393.1"/>
    </source>
</evidence>
<gene>
    <name evidence="2" type="ORF">GCM10010430_23630</name>
</gene>
<feature type="transmembrane region" description="Helical" evidence="1">
    <location>
        <begin position="210"/>
        <end position="232"/>
    </location>
</feature>
<feature type="transmembrane region" description="Helical" evidence="1">
    <location>
        <begin position="176"/>
        <end position="198"/>
    </location>
</feature>
<evidence type="ECO:0000313" key="3">
    <source>
        <dbReference type="Proteomes" id="UP001500305"/>
    </source>
</evidence>
<dbReference type="RefSeq" id="WP_344636256.1">
    <property type="nucleotide sequence ID" value="NZ_BAAATR010000008.1"/>
</dbReference>